<sequence length="79" mass="8532">MLCSGASHLREIPQVNRHFCNHQTTAAWVSLRITTFDANLSTLSCAPDCTAHNLCTAPDLRRAVRAPVQPAGATARSTE</sequence>
<organism evidence="1 2">
    <name type="scientific">Phanerochaete carnosa (strain HHB-10118-sp)</name>
    <name type="common">White-rot fungus</name>
    <name type="synonym">Peniophora carnosa</name>
    <dbReference type="NCBI Taxonomy" id="650164"/>
    <lineage>
        <taxon>Eukaryota</taxon>
        <taxon>Fungi</taxon>
        <taxon>Dikarya</taxon>
        <taxon>Basidiomycota</taxon>
        <taxon>Agaricomycotina</taxon>
        <taxon>Agaricomycetes</taxon>
        <taxon>Polyporales</taxon>
        <taxon>Phanerochaetaceae</taxon>
        <taxon>Phanerochaete</taxon>
    </lineage>
</organism>
<dbReference type="InParanoid" id="K5VCF3"/>
<dbReference type="RefSeq" id="XP_007390062.1">
    <property type="nucleotide sequence ID" value="XM_007390000.1"/>
</dbReference>
<accession>K5VCF3</accession>
<dbReference type="HOGENOM" id="CLU_2606801_0_0_1"/>
<protein>
    <submittedName>
        <fullName evidence="1">Uncharacterized protein</fullName>
    </submittedName>
</protein>
<proteinExistence type="predicted"/>
<dbReference type="AlphaFoldDB" id="K5VCF3"/>
<evidence type="ECO:0000313" key="2">
    <source>
        <dbReference type="Proteomes" id="UP000008370"/>
    </source>
</evidence>
<keyword evidence="2" id="KW-1185">Reference proteome</keyword>
<dbReference type="KEGG" id="pco:PHACADRAFT_246652"/>
<dbReference type="GeneID" id="18913870"/>
<dbReference type="EMBL" id="JH930468">
    <property type="protein sequence ID" value="EKM60611.1"/>
    <property type="molecule type" value="Genomic_DNA"/>
</dbReference>
<reference evidence="1 2" key="1">
    <citation type="journal article" date="2012" name="BMC Genomics">
        <title>Comparative genomics of the white-rot fungi, Phanerochaete carnosa and P. chrysosporium, to elucidate the genetic basis of the distinct wood types they colonize.</title>
        <authorList>
            <person name="Suzuki H."/>
            <person name="MacDonald J."/>
            <person name="Syed K."/>
            <person name="Salamov A."/>
            <person name="Hori C."/>
            <person name="Aerts A."/>
            <person name="Henrissat B."/>
            <person name="Wiebenga A."/>
            <person name="vanKuyk P.A."/>
            <person name="Barry K."/>
            <person name="Lindquist E."/>
            <person name="LaButti K."/>
            <person name="Lapidus A."/>
            <person name="Lucas S."/>
            <person name="Coutinho P."/>
            <person name="Gong Y."/>
            <person name="Samejima M."/>
            <person name="Mahadevan R."/>
            <person name="Abou-Zaid M."/>
            <person name="de Vries R.P."/>
            <person name="Igarashi K."/>
            <person name="Yadav J.S."/>
            <person name="Grigoriev I.V."/>
            <person name="Master E.R."/>
        </authorList>
    </citation>
    <scope>NUCLEOTIDE SEQUENCE [LARGE SCALE GENOMIC DNA]</scope>
    <source>
        <strain evidence="1 2">HHB-10118-sp</strain>
    </source>
</reference>
<dbReference type="Proteomes" id="UP000008370">
    <property type="component" value="Unassembled WGS sequence"/>
</dbReference>
<evidence type="ECO:0000313" key="1">
    <source>
        <dbReference type="EMBL" id="EKM60611.1"/>
    </source>
</evidence>
<name>K5VCF3_PHACS</name>
<gene>
    <name evidence="1" type="ORF">PHACADRAFT_246652</name>
</gene>